<reference evidence="6" key="1">
    <citation type="journal article" date="2020" name="mSystems">
        <title>Genome- and Community-Level Interaction Insights into Carbon Utilization and Element Cycling Functions of Hydrothermarchaeota in Hydrothermal Sediment.</title>
        <authorList>
            <person name="Zhou Z."/>
            <person name="Liu Y."/>
            <person name="Xu W."/>
            <person name="Pan J."/>
            <person name="Luo Z.H."/>
            <person name="Li M."/>
        </authorList>
    </citation>
    <scope>NUCLEOTIDE SEQUENCE [LARGE SCALE GENOMIC DNA]</scope>
    <source>
        <strain evidence="6">SpSt-735</strain>
    </source>
</reference>
<evidence type="ECO:0000313" key="6">
    <source>
        <dbReference type="EMBL" id="HGI43686.1"/>
    </source>
</evidence>
<dbReference type="Pfam" id="PF04756">
    <property type="entry name" value="OST3_OST6"/>
    <property type="match status" value="1"/>
</dbReference>
<dbReference type="InterPro" id="IPR021149">
    <property type="entry name" value="OligosaccharylTrfase_OST3/OST6"/>
</dbReference>
<organism evidence="6">
    <name type="scientific">Thermofilum pendens</name>
    <dbReference type="NCBI Taxonomy" id="2269"/>
    <lineage>
        <taxon>Archaea</taxon>
        <taxon>Thermoproteota</taxon>
        <taxon>Thermoprotei</taxon>
        <taxon>Thermofilales</taxon>
        <taxon>Thermofilaceae</taxon>
        <taxon>Thermofilum</taxon>
    </lineage>
</organism>
<dbReference type="EMBL" id="DTFI01000111">
    <property type="protein sequence ID" value="HGI43686.1"/>
    <property type="molecule type" value="Genomic_DNA"/>
</dbReference>
<evidence type="ECO:0000256" key="5">
    <source>
        <dbReference type="SAM" id="Phobius"/>
    </source>
</evidence>
<accession>A0A7C4FBI4</accession>
<feature type="transmembrane region" description="Helical" evidence="5">
    <location>
        <begin position="92"/>
        <end position="116"/>
    </location>
</feature>
<evidence type="ECO:0000256" key="1">
    <source>
        <dbReference type="ARBA" id="ARBA00004141"/>
    </source>
</evidence>
<keyword evidence="2 5" id="KW-0812">Transmembrane</keyword>
<dbReference type="AlphaFoldDB" id="A0A7C4FBI4"/>
<proteinExistence type="predicted"/>
<sequence length="117" mass="12899">MRTMPAMRVGQLLEPKILALVLLLFAVLVSAGVVYVLAERPPPSFGVYFFYPGTGAQTVSEMLVVAFLCAIGIAGLLMLYEAPKYRYRRQQMSAILTTGLLLTVISALLLVLIYSWK</sequence>
<comment type="caution">
    <text evidence="6">The sequence shown here is derived from an EMBL/GenBank/DDBJ whole genome shotgun (WGS) entry which is preliminary data.</text>
</comment>
<comment type="subcellular location">
    <subcellularLocation>
        <location evidence="1">Membrane</location>
        <topology evidence="1">Multi-pass membrane protein</topology>
    </subcellularLocation>
</comment>
<keyword evidence="4 5" id="KW-0472">Membrane</keyword>
<feature type="transmembrane region" description="Helical" evidence="5">
    <location>
        <begin position="62"/>
        <end position="80"/>
    </location>
</feature>
<dbReference type="GO" id="GO:0016020">
    <property type="term" value="C:membrane"/>
    <property type="evidence" value="ECO:0007669"/>
    <property type="project" value="UniProtKB-SubCell"/>
</dbReference>
<evidence type="ECO:0000256" key="3">
    <source>
        <dbReference type="ARBA" id="ARBA00022989"/>
    </source>
</evidence>
<protein>
    <submittedName>
        <fullName evidence="6">Uncharacterized protein</fullName>
    </submittedName>
</protein>
<evidence type="ECO:0000256" key="4">
    <source>
        <dbReference type="ARBA" id="ARBA00023136"/>
    </source>
</evidence>
<keyword evidence="3 5" id="KW-1133">Transmembrane helix</keyword>
<name>A0A7C4FBI4_THEPE</name>
<evidence type="ECO:0000256" key="2">
    <source>
        <dbReference type="ARBA" id="ARBA00022692"/>
    </source>
</evidence>
<gene>
    <name evidence="6" type="ORF">ENV17_04810</name>
</gene>